<name>A0ABR8ECP4_9CYAN</name>
<reference evidence="1 2" key="1">
    <citation type="journal article" date="2020" name="ISME J.">
        <title>Comparative genomics reveals insights into cyanobacterial evolution and habitat adaptation.</title>
        <authorList>
            <person name="Chen M.Y."/>
            <person name="Teng W.K."/>
            <person name="Zhao L."/>
            <person name="Hu C.X."/>
            <person name="Zhou Y.K."/>
            <person name="Han B.P."/>
            <person name="Song L.R."/>
            <person name="Shu W.S."/>
        </authorList>
    </citation>
    <scope>NUCLEOTIDE SEQUENCE [LARGE SCALE GENOMIC DNA]</scope>
    <source>
        <strain evidence="1 2">FACHB-1370</strain>
    </source>
</reference>
<organism evidence="1 2">
    <name type="scientific">Planktothricoides raciborskii FACHB-1370</name>
    <dbReference type="NCBI Taxonomy" id="2949576"/>
    <lineage>
        <taxon>Bacteria</taxon>
        <taxon>Bacillati</taxon>
        <taxon>Cyanobacteriota</taxon>
        <taxon>Cyanophyceae</taxon>
        <taxon>Oscillatoriophycideae</taxon>
        <taxon>Oscillatoriales</taxon>
        <taxon>Oscillatoriaceae</taxon>
        <taxon>Planktothricoides</taxon>
    </lineage>
</organism>
<comment type="caution">
    <text evidence="1">The sequence shown here is derived from an EMBL/GenBank/DDBJ whole genome shotgun (WGS) entry which is preliminary data.</text>
</comment>
<gene>
    <name evidence="1" type="ORF">H6G72_08680</name>
</gene>
<dbReference type="Proteomes" id="UP000641954">
    <property type="component" value="Unassembled WGS sequence"/>
</dbReference>
<proteinExistence type="predicted"/>
<sequence length="143" mass="15886">MAKNLNEILQDFTKKSELSGGIEAISILNISPSKIVASYPEKNKLDKQIESILLATTRSISSFDGATKTLGDTFALQKMEFLTDEKRIVSLRISPNANYVLSIVASIDTGLPPEFMETMFSNKYQKQIIETLTEMGSMGEQKE</sequence>
<evidence type="ECO:0000313" key="2">
    <source>
        <dbReference type="Proteomes" id="UP000641954"/>
    </source>
</evidence>
<accession>A0ABR8ECP4</accession>
<dbReference type="EMBL" id="JACJSK010000009">
    <property type="protein sequence ID" value="MBD2543914.1"/>
    <property type="molecule type" value="Genomic_DNA"/>
</dbReference>
<keyword evidence="2" id="KW-1185">Reference proteome</keyword>
<evidence type="ECO:0000313" key="1">
    <source>
        <dbReference type="EMBL" id="MBD2543914.1"/>
    </source>
</evidence>
<evidence type="ECO:0008006" key="3">
    <source>
        <dbReference type="Google" id="ProtNLM"/>
    </source>
</evidence>
<protein>
    <recommendedName>
        <fullName evidence="3">Roadblock/LAMTOR2 domain-containing protein</fullName>
    </recommendedName>
</protein>
<dbReference type="RefSeq" id="WP_190877960.1">
    <property type="nucleotide sequence ID" value="NZ_JACJSK010000009.1"/>
</dbReference>